<dbReference type="Gene3D" id="3.30.530.20">
    <property type="match status" value="1"/>
</dbReference>
<keyword evidence="2" id="KW-1185">Reference proteome</keyword>
<reference evidence="1 2" key="1">
    <citation type="submission" date="2019-06" db="EMBL/GenBank/DDBJ databases">
        <title>Sorghum-associated microbial communities from plants grown in Nebraska, USA.</title>
        <authorList>
            <person name="Schachtman D."/>
        </authorList>
    </citation>
    <scope>NUCLEOTIDE SEQUENCE [LARGE SCALE GENOMIC DNA]</scope>
    <source>
        <strain evidence="1 2">110</strain>
    </source>
</reference>
<dbReference type="Proteomes" id="UP000316437">
    <property type="component" value="Unassembled WGS sequence"/>
</dbReference>
<dbReference type="SUPFAM" id="SSF55961">
    <property type="entry name" value="Bet v1-like"/>
    <property type="match status" value="1"/>
</dbReference>
<evidence type="ECO:0000313" key="2">
    <source>
        <dbReference type="Proteomes" id="UP000316437"/>
    </source>
</evidence>
<evidence type="ECO:0008006" key="3">
    <source>
        <dbReference type="Google" id="ProtNLM"/>
    </source>
</evidence>
<organism evidence="1 2">
    <name type="scientific">Chryseobacterium aquifrigidense</name>
    <dbReference type="NCBI Taxonomy" id="558021"/>
    <lineage>
        <taxon>Bacteria</taxon>
        <taxon>Pseudomonadati</taxon>
        <taxon>Bacteroidota</taxon>
        <taxon>Flavobacteriia</taxon>
        <taxon>Flavobacteriales</taxon>
        <taxon>Weeksellaceae</taxon>
        <taxon>Chryseobacterium group</taxon>
        <taxon>Chryseobacterium</taxon>
    </lineage>
</organism>
<gene>
    <name evidence="1" type="ORF">FB551_1891</name>
</gene>
<dbReference type="AlphaFoldDB" id="A0A543EKT5"/>
<accession>A0A543EKT5</accession>
<proteinExistence type="predicted"/>
<name>A0A543EKT5_9FLAO</name>
<protein>
    <recommendedName>
        <fullName evidence="3">Activator of Hsp90 ATPase-like protein</fullName>
    </recommendedName>
</protein>
<dbReference type="EMBL" id="VFPD01000001">
    <property type="protein sequence ID" value="TQM22183.1"/>
    <property type="molecule type" value="Genomic_DNA"/>
</dbReference>
<sequence length="172" mass="20014">MLQHNPPTLKLSNPPTQSPIVNYPPLNTLNMEKLSYEIEINAEPEKVWSVLWSDITYRQWTTAFTDGSFYEGTLEENNIVKFLDPKNNGMYSRVIKVIPNEEITFLHLGEIYEGIEVPQDWGEATEAYFLEENEEGTLLRTEVHTPAEFKEFFEEKFPKAMTIVKHLSENQL</sequence>
<comment type="caution">
    <text evidence="1">The sequence shown here is derived from an EMBL/GenBank/DDBJ whole genome shotgun (WGS) entry which is preliminary data.</text>
</comment>
<dbReference type="InterPro" id="IPR023393">
    <property type="entry name" value="START-like_dom_sf"/>
</dbReference>
<evidence type="ECO:0000313" key="1">
    <source>
        <dbReference type="EMBL" id="TQM22183.1"/>
    </source>
</evidence>